<proteinExistence type="inferred from homology"/>
<keyword evidence="2" id="KW-0489">Methyltransferase</keyword>
<dbReference type="InterPro" id="IPR002935">
    <property type="entry name" value="SAM_O-MeTrfase"/>
</dbReference>
<evidence type="ECO:0000313" key="9">
    <source>
        <dbReference type="EMBL" id="CAI9565407.1"/>
    </source>
</evidence>
<dbReference type="EC" id="2.1.1.6" evidence="1"/>
<feature type="transmembrane region" description="Helical" evidence="8">
    <location>
        <begin position="6"/>
        <end position="24"/>
    </location>
</feature>
<dbReference type="Gene3D" id="3.40.50.150">
    <property type="entry name" value="Vaccinia Virus protein VP39"/>
    <property type="match status" value="1"/>
</dbReference>
<dbReference type="InterPro" id="IPR029063">
    <property type="entry name" value="SAM-dependent_MTases_sf"/>
</dbReference>
<keyword evidence="8" id="KW-0472">Membrane</keyword>
<evidence type="ECO:0000256" key="8">
    <source>
        <dbReference type="SAM" id="Phobius"/>
    </source>
</evidence>
<dbReference type="PANTHER" id="PTHR43836:SF3">
    <property type="entry name" value="CATECHOL O-METHYLTRANSFERASE"/>
    <property type="match status" value="1"/>
</dbReference>
<evidence type="ECO:0000256" key="6">
    <source>
        <dbReference type="ARBA" id="ARBA00022939"/>
    </source>
</evidence>
<protein>
    <recommendedName>
        <fullName evidence="1">catechol O-methyltransferase</fullName>
        <ecNumber evidence="1">2.1.1.6</ecNumber>
    </recommendedName>
</protein>
<evidence type="ECO:0000256" key="3">
    <source>
        <dbReference type="ARBA" id="ARBA00022679"/>
    </source>
</evidence>
<name>A0ABN9CYZ6_9NEOB</name>
<evidence type="ECO:0000256" key="5">
    <source>
        <dbReference type="ARBA" id="ARBA00022867"/>
    </source>
</evidence>
<dbReference type="SUPFAM" id="SSF53335">
    <property type="entry name" value="S-adenosyl-L-methionine-dependent methyltransferases"/>
    <property type="match status" value="1"/>
</dbReference>
<evidence type="ECO:0000256" key="7">
    <source>
        <dbReference type="ARBA" id="ARBA00023453"/>
    </source>
</evidence>
<keyword evidence="10" id="KW-1185">Reference proteome</keyword>
<comment type="caution">
    <text evidence="9">The sequence shown here is derived from an EMBL/GenBank/DDBJ whole genome shotgun (WGS) entry which is preliminary data.</text>
</comment>
<sequence>MLDLSTVLLLAAGALFAYILYIVLHDQRRAYAKIVYHEITIRIKDLLINQAKEQRVLQFVVENAVRGDPQSVVDHIDKYCSQKEWAMNVGDQKGLILDNVVKETNPNTLLELGTYCGYSTVRIARLLKPGARFLTVEFNPAYASVAKQIIEFAGLKDKVQILEGSTHDIIPQLKKKYEVDTLDFVFVDHWKEKIFTRYPTYGEMWFAQKGLCHPCRQRHCSRGARLFGTCPYLWPL</sequence>
<dbReference type="PROSITE" id="PS51682">
    <property type="entry name" value="SAM_OMT_I"/>
    <property type="match status" value="1"/>
</dbReference>
<dbReference type="CDD" id="cd02440">
    <property type="entry name" value="AdoMet_MTases"/>
    <property type="match status" value="1"/>
</dbReference>
<dbReference type="Pfam" id="PF01596">
    <property type="entry name" value="Methyltransf_3"/>
    <property type="match status" value="1"/>
</dbReference>
<accession>A0ABN9CYZ6</accession>
<dbReference type="EMBL" id="CATNWA010013575">
    <property type="protein sequence ID" value="CAI9565407.1"/>
    <property type="molecule type" value="Genomic_DNA"/>
</dbReference>
<evidence type="ECO:0000313" key="10">
    <source>
        <dbReference type="Proteomes" id="UP001162483"/>
    </source>
</evidence>
<keyword evidence="3" id="KW-0808">Transferase</keyword>
<keyword evidence="5" id="KW-0531">Neurotransmitter degradation</keyword>
<organism evidence="9 10">
    <name type="scientific">Staurois parvus</name>
    <dbReference type="NCBI Taxonomy" id="386267"/>
    <lineage>
        <taxon>Eukaryota</taxon>
        <taxon>Metazoa</taxon>
        <taxon>Chordata</taxon>
        <taxon>Craniata</taxon>
        <taxon>Vertebrata</taxon>
        <taxon>Euteleostomi</taxon>
        <taxon>Amphibia</taxon>
        <taxon>Batrachia</taxon>
        <taxon>Anura</taxon>
        <taxon>Neobatrachia</taxon>
        <taxon>Ranoidea</taxon>
        <taxon>Ranidae</taxon>
        <taxon>Staurois</taxon>
    </lineage>
</organism>
<keyword evidence="8" id="KW-1133">Transmembrane helix</keyword>
<keyword evidence="8" id="KW-0812">Transmembrane</keyword>
<evidence type="ECO:0000256" key="1">
    <source>
        <dbReference type="ARBA" id="ARBA00012880"/>
    </source>
</evidence>
<reference evidence="9" key="1">
    <citation type="submission" date="2023-05" db="EMBL/GenBank/DDBJ databases">
        <authorList>
            <person name="Stuckert A."/>
        </authorList>
    </citation>
    <scope>NUCLEOTIDE SEQUENCE</scope>
</reference>
<keyword evidence="6" id="KW-0128">Catecholamine metabolism</keyword>
<gene>
    <name evidence="9" type="ORF">SPARVUS_LOCUS6071877</name>
</gene>
<keyword evidence="4" id="KW-0949">S-adenosyl-L-methionine</keyword>
<evidence type="ECO:0000256" key="2">
    <source>
        <dbReference type="ARBA" id="ARBA00022603"/>
    </source>
</evidence>
<dbReference type="Proteomes" id="UP001162483">
    <property type="component" value="Unassembled WGS sequence"/>
</dbReference>
<dbReference type="PANTHER" id="PTHR43836">
    <property type="entry name" value="CATECHOL O-METHYLTRANSFERASE 1-RELATED"/>
    <property type="match status" value="1"/>
</dbReference>
<comment type="similarity">
    <text evidence="7">Belongs to the class I-like SAM-binding methyltransferase superfamily. Cation-dependent O-methyltransferase family.</text>
</comment>
<evidence type="ECO:0000256" key="4">
    <source>
        <dbReference type="ARBA" id="ARBA00022691"/>
    </source>
</evidence>